<organism evidence="8 9">
    <name type="scientific">Xylaria multiplex</name>
    <dbReference type="NCBI Taxonomy" id="323545"/>
    <lineage>
        <taxon>Eukaryota</taxon>
        <taxon>Fungi</taxon>
        <taxon>Dikarya</taxon>
        <taxon>Ascomycota</taxon>
        <taxon>Pezizomycotina</taxon>
        <taxon>Sordariomycetes</taxon>
        <taxon>Xylariomycetidae</taxon>
        <taxon>Xylariales</taxon>
        <taxon>Xylariaceae</taxon>
        <taxon>Xylaria</taxon>
    </lineage>
</organism>
<dbReference type="PANTHER" id="PTHR33048">
    <property type="entry name" value="PTH11-LIKE INTEGRAL MEMBRANE PROTEIN (AFU_ORTHOLOGUE AFUA_5G11245)"/>
    <property type="match status" value="1"/>
</dbReference>
<accession>A0A7C8ITT5</accession>
<keyword evidence="9" id="KW-1185">Reference proteome</keyword>
<proteinExistence type="inferred from homology"/>
<dbReference type="AlphaFoldDB" id="A0A7C8ITT5"/>
<dbReference type="EMBL" id="WUBL01000019">
    <property type="protein sequence ID" value="KAF2970820.1"/>
    <property type="molecule type" value="Genomic_DNA"/>
</dbReference>
<feature type="transmembrane region" description="Helical" evidence="6">
    <location>
        <begin position="133"/>
        <end position="154"/>
    </location>
</feature>
<name>A0A7C8ITT5_9PEZI</name>
<evidence type="ECO:0000256" key="4">
    <source>
        <dbReference type="ARBA" id="ARBA00023136"/>
    </source>
</evidence>
<evidence type="ECO:0000256" key="2">
    <source>
        <dbReference type="ARBA" id="ARBA00022692"/>
    </source>
</evidence>
<dbReference type="InterPro" id="IPR049326">
    <property type="entry name" value="Rhodopsin_dom_fungi"/>
</dbReference>
<dbReference type="GO" id="GO:0016020">
    <property type="term" value="C:membrane"/>
    <property type="evidence" value="ECO:0007669"/>
    <property type="project" value="UniProtKB-SubCell"/>
</dbReference>
<reference evidence="8 9" key="1">
    <citation type="submission" date="2019-12" db="EMBL/GenBank/DDBJ databases">
        <title>Draft genome sequence of the ascomycete Xylaria multiplex DSM 110363.</title>
        <authorList>
            <person name="Buettner E."/>
            <person name="Kellner H."/>
        </authorList>
    </citation>
    <scope>NUCLEOTIDE SEQUENCE [LARGE SCALE GENOMIC DNA]</scope>
    <source>
        <strain evidence="8 9">DSM 110363</strain>
    </source>
</reference>
<dbReference type="Pfam" id="PF20684">
    <property type="entry name" value="Fung_rhodopsin"/>
    <property type="match status" value="1"/>
</dbReference>
<sequence>MSLLTHPPLDYSNSGPGIVISGSVVGFITTVVVALRYWARRLTRQEFKLDDWLCVAALLFQHALMAASAVVAINGGLGRDVRLVLLENPNSVVVLLQARVQTTVVGEIAYTFSSPLIKLSLLALYRRIFPTRVVQIGTQIIGIACIASFIPTFILDFTQCRPLRAFWLVELQTLPTTKCINLFQFLFANAIVNSIIDFSALALPIHEVLKLQITTRQKINVALVFLLGGVAFAAALVRTISTAQLQQGVTNFSKQFVVPTIATVVEIYVAIIGACLPTLMPIYRKLRYGSPLRAHTNAMFQATPANWNSSGRVVQPKRSGNRNDLFHRLHETDDGLSPIVYHGDHRVKASGSRTESDTPFSDAESYPLEGLVVTRDIIWTETNSYNYHSPS</sequence>
<keyword evidence="4 6" id="KW-0472">Membrane</keyword>
<dbReference type="OrthoDB" id="5421689at2759"/>
<feature type="transmembrane region" description="Helical" evidence="6">
    <location>
        <begin position="20"/>
        <end position="39"/>
    </location>
</feature>
<feature type="domain" description="Rhodopsin" evidence="7">
    <location>
        <begin position="35"/>
        <end position="284"/>
    </location>
</feature>
<feature type="transmembrane region" description="Helical" evidence="6">
    <location>
        <begin position="51"/>
        <end position="73"/>
    </location>
</feature>
<evidence type="ECO:0000256" key="3">
    <source>
        <dbReference type="ARBA" id="ARBA00022989"/>
    </source>
</evidence>
<comment type="caution">
    <text evidence="8">The sequence shown here is derived from an EMBL/GenBank/DDBJ whole genome shotgun (WGS) entry which is preliminary data.</text>
</comment>
<comment type="similarity">
    <text evidence="5">Belongs to the SAT4 family.</text>
</comment>
<dbReference type="PANTHER" id="PTHR33048:SF47">
    <property type="entry name" value="INTEGRAL MEMBRANE PROTEIN-RELATED"/>
    <property type="match status" value="1"/>
</dbReference>
<evidence type="ECO:0000256" key="6">
    <source>
        <dbReference type="SAM" id="Phobius"/>
    </source>
</evidence>
<dbReference type="InterPro" id="IPR052337">
    <property type="entry name" value="SAT4-like"/>
</dbReference>
<evidence type="ECO:0000259" key="7">
    <source>
        <dbReference type="Pfam" id="PF20684"/>
    </source>
</evidence>
<gene>
    <name evidence="8" type="ORF">GQX73_g2823</name>
</gene>
<feature type="transmembrane region" description="Helical" evidence="6">
    <location>
        <begin position="261"/>
        <end position="283"/>
    </location>
</feature>
<evidence type="ECO:0000256" key="1">
    <source>
        <dbReference type="ARBA" id="ARBA00004141"/>
    </source>
</evidence>
<keyword evidence="2 6" id="KW-0812">Transmembrane</keyword>
<evidence type="ECO:0000256" key="5">
    <source>
        <dbReference type="ARBA" id="ARBA00038359"/>
    </source>
</evidence>
<feature type="transmembrane region" description="Helical" evidence="6">
    <location>
        <begin position="221"/>
        <end position="241"/>
    </location>
</feature>
<dbReference type="InParanoid" id="A0A7C8ITT5"/>
<evidence type="ECO:0000313" key="8">
    <source>
        <dbReference type="EMBL" id="KAF2970820.1"/>
    </source>
</evidence>
<evidence type="ECO:0000313" key="9">
    <source>
        <dbReference type="Proteomes" id="UP000481858"/>
    </source>
</evidence>
<comment type="subcellular location">
    <subcellularLocation>
        <location evidence="1">Membrane</location>
        <topology evidence="1">Multi-pass membrane protein</topology>
    </subcellularLocation>
</comment>
<protein>
    <recommendedName>
        <fullName evidence="7">Rhodopsin domain-containing protein</fullName>
    </recommendedName>
</protein>
<keyword evidence="3 6" id="KW-1133">Transmembrane helix</keyword>
<dbReference type="Proteomes" id="UP000481858">
    <property type="component" value="Unassembled WGS sequence"/>
</dbReference>